<sequence length="266" mass="30344">MALRDSHRLFLQSFMSRGILPSKEVRQLYQQACERFGEASDLGRLAEFVNRINIKISPLHLQIKKGINEVTAAQYYGLVNTAESDITRLSSTYTVNELEFYKKIIESIVDSDDGVMSSTDALNLTSQLEKKMLKKDAEDLISKFERDNWLELNPKGEIALSTRAILELDQYIQNQYPNLAVKCNMCHRLCLQGETCSRCDVKLHFSCAERYFDKQEKHHCPSSACNAPWPQDSRRPCRPSDPSAASTASNSEENLTNHTTRSKSRR</sequence>
<evidence type="ECO:0000256" key="7">
    <source>
        <dbReference type="ARBA" id="ARBA00022454"/>
    </source>
</evidence>
<dbReference type="GO" id="GO:0061630">
    <property type="term" value="F:ubiquitin protein ligase activity"/>
    <property type="evidence" value="ECO:0007669"/>
    <property type="project" value="UniProtKB-EC"/>
</dbReference>
<keyword evidence="17 19" id="KW-0234">DNA repair</keyword>
<keyword evidence="14" id="KW-0832">Ubl conjugation</keyword>
<reference evidence="22" key="1">
    <citation type="journal article" date="2023" name="Mol. Biol. Evol.">
        <title>Third-Generation Sequencing Reveals the Adaptive Role of the Epigenome in Three Deep-Sea Polychaetes.</title>
        <authorList>
            <person name="Perez M."/>
            <person name="Aroh O."/>
            <person name="Sun Y."/>
            <person name="Lan Y."/>
            <person name="Juniper S.K."/>
            <person name="Young C.R."/>
            <person name="Angers B."/>
            <person name="Qian P.Y."/>
        </authorList>
    </citation>
    <scope>NUCLEOTIDE SEQUENCE</scope>
    <source>
        <strain evidence="22">R07B-5</strain>
    </source>
</reference>
<dbReference type="EMBL" id="JAODUO010000646">
    <property type="protein sequence ID" value="KAK2176673.1"/>
    <property type="molecule type" value="Genomic_DNA"/>
</dbReference>
<evidence type="ECO:0000256" key="18">
    <source>
        <dbReference type="ARBA" id="ARBA00023242"/>
    </source>
</evidence>
<dbReference type="InterPro" id="IPR014857">
    <property type="entry name" value="Nse1_RING_C4HC3-type"/>
</dbReference>
<dbReference type="Gene3D" id="3.90.1150.220">
    <property type="match status" value="1"/>
</dbReference>
<evidence type="ECO:0000256" key="8">
    <source>
        <dbReference type="ARBA" id="ARBA00022679"/>
    </source>
</evidence>
<dbReference type="GO" id="GO:0000781">
    <property type="term" value="C:chromosome, telomeric region"/>
    <property type="evidence" value="ECO:0007669"/>
    <property type="project" value="UniProtKB-SubCell"/>
</dbReference>
<dbReference type="FunFam" id="1.10.10.10:FF:000270">
    <property type="entry name" value="Non-structural maintenance of chromosomes element 1 homolog"/>
    <property type="match status" value="1"/>
</dbReference>
<comment type="caution">
    <text evidence="22">The sequence shown here is derived from an EMBL/GenBank/DDBJ whole genome shotgun (WGS) entry which is preliminary data.</text>
</comment>
<evidence type="ECO:0000313" key="22">
    <source>
        <dbReference type="EMBL" id="KAK2176673.1"/>
    </source>
</evidence>
<keyword evidence="9 19" id="KW-0479">Metal-binding</keyword>
<keyword evidence="7" id="KW-0158">Chromosome</keyword>
<comment type="catalytic activity">
    <reaction evidence="1 19">
        <text>S-ubiquitinyl-[E2 ubiquitin-conjugating enzyme]-L-cysteine + [acceptor protein]-L-lysine = [E2 ubiquitin-conjugating enzyme]-L-cysteine + N(6)-ubiquitinyl-[acceptor protein]-L-lysine.</text>
        <dbReference type="EC" id="2.3.2.27"/>
    </reaction>
</comment>
<evidence type="ECO:0000313" key="23">
    <source>
        <dbReference type="Proteomes" id="UP001209878"/>
    </source>
</evidence>
<proteinExistence type="inferred from homology"/>
<dbReference type="InterPro" id="IPR046349">
    <property type="entry name" value="C1-like_sf"/>
</dbReference>
<keyword evidence="11 19" id="KW-0863">Zinc-finger</keyword>
<dbReference type="FunFam" id="3.90.1150.220:FF:000001">
    <property type="entry name" value="Non-structural maintenance of chromosomes element 1 homolog"/>
    <property type="match status" value="1"/>
</dbReference>
<comment type="similarity">
    <text evidence="4 19">Belongs to the NSE1 family.</text>
</comment>
<evidence type="ECO:0000256" key="14">
    <source>
        <dbReference type="ARBA" id="ARBA00022843"/>
    </source>
</evidence>
<dbReference type="Pfam" id="PF08746">
    <property type="entry name" value="zf-RING-like"/>
    <property type="match status" value="1"/>
</dbReference>
<keyword evidence="23" id="KW-1185">Reference proteome</keyword>
<evidence type="ECO:0000256" key="12">
    <source>
        <dbReference type="ARBA" id="ARBA00022786"/>
    </source>
</evidence>
<keyword evidence="10 19" id="KW-0227">DNA damage</keyword>
<dbReference type="CDD" id="cd16493">
    <property type="entry name" value="RING-CH-C4HC3_NSE1"/>
    <property type="match status" value="1"/>
</dbReference>
<dbReference type="InterPro" id="IPR011513">
    <property type="entry name" value="Nse1"/>
</dbReference>
<dbReference type="Pfam" id="PF07574">
    <property type="entry name" value="SMC_Nse1"/>
    <property type="match status" value="1"/>
</dbReference>
<gene>
    <name evidence="22" type="ORF">NP493_647g00000</name>
</gene>
<evidence type="ECO:0000256" key="11">
    <source>
        <dbReference type="ARBA" id="ARBA00022771"/>
    </source>
</evidence>
<keyword evidence="12 19" id="KW-0833">Ubl conjugation pathway</keyword>
<evidence type="ECO:0000256" key="5">
    <source>
        <dbReference type="ARBA" id="ARBA00012483"/>
    </source>
</evidence>
<dbReference type="PANTHER" id="PTHR20973">
    <property type="entry name" value="NON-SMC ELEMENT 1-RELATED"/>
    <property type="match status" value="1"/>
</dbReference>
<dbReference type="GO" id="GO:0030915">
    <property type="term" value="C:Smc5-Smc6 complex"/>
    <property type="evidence" value="ECO:0007669"/>
    <property type="project" value="UniProtKB-UniRule"/>
</dbReference>
<evidence type="ECO:0000256" key="4">
    <source>
        <dbReference type="ARBA" id="ARBA00010258"/>
    </source>
</evidence>
<protein>
    <recommendedName>
        <fullName evidence="6 19">Non-structural maintenance of chromosomes element 1 homolog</fullName>
        <ecNumber evidence="5 19">2.3.2.27</ecNumber>
    </recommendedName>
</protein>
<dbReference type="InterPro" id="IPR002219">
    <property type="entry name" value="PKC_DAG/PE"/>
</dbReference>
<feature type="region of interest" description="Disordered" evidence="20">
    <location>
        <begin position="219"/>
        <end position="266"/>
    </location>
</feature>
<name>A0AAD9KS73_RIDPI</name>
<evidence type="ECO:0000256" key="15">
    <source>
        <dbReference type="ARBA" id="ARBA00022895"/>
    </source>
</evidence>
<evidence type="ECO:0000256" key="3">
    <source>
        <dbReference type="ARBA" id="ARBA00004574"/>
    </source>
</evidence>
<comment type="subcellular location">
    <subcellularLocation>
        <location evidence="3">Chromosome</location>
        <location evidence="3">Telomere</location>
    </subcellularLocation>
    <subcellularLocation>
        <location evidence="2 19">Nucleus</location>
    </subcellularLocation>
</comment>
<keyword evidence="16 19" id="KW-0233">DNA recombination</keyword>
<evidence type="ECO:0000256" key="20">
    <source>
        <dbReference type="SAM" id="MobiDB-lite"/>
    </source>
</evidence>
<dbReference type="GO" id="GO:0000724">
    <property type="term" value="P:double-strand break repair via homologous recombination"/>
    <property type="evidence" value="ECO:0007669"/>
    <property type="project" value="TreeGrafter"/>
</dbReference>
<keyword evidence="18 19" id="KW-0539">Nucleus</keyword>
<keyword evidence="15" id="KW-0779">Telomere</keyword>
<evidence type="ECO:0000256" key="6">
    <source>
        <dbReference type="ARBA" id="ARBA00019422"/>
    </source>
</evidence>
<dbReference type="GO" id="GO:0005634">
    <property type="term" value="C:nucleus"/>
    <property type="evidence" value="ECO:0007669"/>
    <property type="project" value="UniProtKB-SubCell"/>
</dbReference>
<feature type="compositionally biased region" description="Low complexity" evidence="20">
    <location>
        <begin position="243"/>
        <end position="254"/>
    </location>
</feature>
<dbReference type="PROSITE" id="PS50081">
    <property type="entry name" value="ZF_DAG_PE_2"/>
    <property type="match status" value="1"/>
</dbReference>
<feature type="domain" description="Phorbol-ester/DAG-type" evidence="21">
    <location>
        <begin position="168"/>
        <end position="220"/>
    </location>
</feature>
<accession>A0AAD9KS73</accession>
<evidence type="ECO:0000256" key="13">
    <source>
        <dbReference type="ARBA" id="ARBA00022833"/>
    </source>
</evidence>
<evidence type="ECO:0000256" key="1">
    <source>
        <dbReference type="ARBA" id="ARBA00000900"/>
    </source>
</evidence>
<evidence type="ECO:0000256" key="19">
    <source>
        <dbReference type="RuleBase" id="RU368018"/>
    </source>
</evidence>
<keyword evidence="8 19" id="KW-0808">Transferase</keyword>
<evidence type="ECO:0000256" key="17">
    <source>
        <dbReference type="ARBA" id="ARBA00023204"/>
    </source>
</evidence>
<dbReference type="InterPro" id="IPR013083">
    <property type="entry name" value="Znf_RING/FYVE/PHD"/>
</dbReference>
<dbReference type="Gene3D" id="1.10.10.10">
    <property type="entry name" value="Winged helix-like DNA-binding domain superfamily/Winged helix DNA-binding domain"/>
    <property type="match status" value="1"/>
</dbReference>
<dbReference type="AlphaFoldDB" id="A0AAD9KS73"/>
<keyword evidence="13 19" id="KW-0862">Zinc</keyword>
<dbReference type="Gene3D" id="3.30.40.10">
    <property type="entry name" value="Zinc/RING finger domain, C3HC4 (zinc finger)"/>
    <property type="match status" value="1"/>
</dbReference>
<organism evidence="22 23">
    <name type="scientific">Ridgeia piscesae</name>
    <name type="common">Tubeworm</name>
    <dbReference type="NCBI Taxonomy" id="27915"/>
    <lineage>
        <taxon>Eukaryota</taxon>
        <taxon>Metazoa</taxon>
        <taxon>Spiralia</taxon>
        <taxon>Lophotrochozoa</taxon>
        <taxon>Annelida</taxon>
        <taxon>Polychaeta</taxon>
        <taxon>Sedentaria</taxon>
        <taxon>Canalipalpata</taxon>
        <taxon>Sabellida</taxon>
        <taxon>Siboglinidae</taxon>
        <taxon>Ridgeia</taxon>
    </lineage>
</organism>
<dbReference type="SUPFAM" id="SSF57889">
    <property type="entry name" value="Cysteine-rich domain"/>
    <property type="match status" value="1"/>
</dbReference>
<dbReference type="EC" id="2.3.2.27" evidence="5 19"/>
<evidence type="ECO:0000256" key="16">
    <source>
        <dbReference type="ARBA" id="ARBA00023172"/>
    </source>
</evidence>
<evidence type="ECO:0000256" key="9">
    <source>
        <dbReference type="ARBA" id="ARBA00022723"/>
    </source>
</evidence>
<dbReference type="InterPro" id="IPR036388">
    <property type="entry name" value="WH-like_DNA-bd_sf"/>
</dbReference>
<dbReference type="Proteomes" id="UP001209878">
    <property type="component" value="Unassembled WGS sequence"/>
</dbReference>
<comment type="subunit">
    <text evidence="19">Component of the Smc5-Smc6 complex.</text>
</comment>
<dbReference type="GO" id="GO:0008270">
    <property type="term" value="F:zinc ion binding"/>
    <property type="evidence" value="ECO:0007669"/>
    <property type="project" value="UniProtKB-KW"/>
</dbReference>
<dbReference type="PANTHER" id="PTHR20973:SF0">
    <property type="entry name" value="NON-STRUCTURAL MAINTENANCE OF CHROMOSOMES ELEMENT 1 HOMOLOG"/>
    <property type="match status" value="1"/>
</dbReference>
<evidence type="ECO:0000259" key="21">
    <source>
        <dbReference type="PROSITE" id="PS50081"/>
    </source>
</evidence>
<evidence type="ECO:0000256" key="2">
    <source>
        <dbReference type="ARBA" id="ARBA00004123"/>
    </source>
</evidence>
<evidence type="ECO:0000256" key="10">
    <source>
        <dbReference type="ARBA" id="ARBA00022763"/>
    </source>
</evidence>